<protein>
    <submittedName>
        <fullName evidence="2">Uncharacterized protein</fullName>
    </submittedName>
</protein>
<sequence length="67" mass="7807">MSSSKKTAVFILQVAVTIILSSVNKFVLDEFLKEKSFILDVSVHLLIFLIYVDIFNFIYQKFCQKEN</sequence>
<gene>
    <name evidence="2" type="ORF">BZG01_16185</name>
</gene>
<evidence type="ECO:0000256" key="1">
    <source>
        <dbReference type="SAM" id="Phobius"/>
    </source>
</evidence>
<comment type="caution">
    <text evidence="2">The sequence shown here is derived from an EMBL/GenBank/DDBJ whole genome shotgun (WGS) entry which is preliminary data.</text>
</comment>
<keyword evidence="1" id="KW-0472">Membrane</keyword>
<keyword evidence="3" id="KW-1185">Reference proteome</keyword>
<proteinExistence type="predicted"/>
<evidence type="ECO:0000313" key="3">
    <source>
        <dbReference type="Proteomes" id="UP000233618"/>
    </source>
</evidence>
<keyword evidence="1" id="KW-1133">Transmembrane helix</keyword>
<accession>A0A2N3HYW3</accession>
<organism evidence="2 3">
    <name type="scientific">Labilibaculum manganireducens</name>
    <dbReference type="NCBI Taxonomy" id="1940525"/>
    <lineage>
        <taxon>Bacteria</taxon>
        <taxon>Pseudomonadati</taxon>
        <taxon>Bacteroidota</taxon>
        <taxon>Bacteroidia</taxon>
        <taxon>Marinilabiliales</taxon>
        <taxon>Marinifilaceae</taxon>
        <taxon>Labilibaculum</taxon>
    </lineage>
</organism>
<reference evidence="2 3" key="1">
    <citation type="journal article" date="2017" name="Front. Microbiol.">
        <title>Labilibaculum manganireducens gen. nov., sp. nov. and Labilibaculum filiforme sp. nov., Novel Bacteroidetes Isolated from Subsurface Sediments of the Baltic Sea.</title>
        <authorList>
            <person name="Vandieken V."/>
            <person name="Marshall I.P."/>
            <person name="Niemann H."/>
            <person name="Engelen B."/>
            <person name="Cypionka H."/>
        </authorList>
    </citation>
    <scope>NUCLEOTIDE SEQUENCE [LARGE SCALE GENOMIC DNA]</scope>
    <source>
        <strain evidence="2 3">59.10-2M</strain>
    </source>
</reference>
<feature type="transmembrane region" description="Helical" evidence="1">
    <location>
        <begin position="41"/>
        <end position="59"/>
    </location>
</feature>
<evidence type="ECO:0000313" key="2">
    <source>
        <dbReference type="EMBL" id="PKQ63260.1"/>
    </source>
</evidence>
<dbReference type="Proteomes" id="UP000233618">
    <property type="component" value="Unassembled WGS sequence"/>
</dbReference>
<dbReference type="AlphaFoldDB" id="A0A2N3HYW3"/>
<dbReference type="EMBL" id="MVDE01000030">
    <property type="protein sequence ID" value="PKQ63260.1"/>
    <property type="molecule type" value="Genomic_DNA"/>
</dbReference>
<name>A0A2N3HYW3_9BACT</name>
<keyword evidence="1" id="KW-0812">Transmembrane</keyword>